<dbReference type="EMBL" id="CAJVPS010021409">
    <property type="protein sequence ID" value="CAG8707415.1"/>
    <property type="molecule type" value="Genomic_DNA"/>
</dbReference>
<evidence type="ECO:0000313" key="2">
    <source>
        <dbReference type="Proteomes" id="UP000789508"/>
    </source>
</evidence>
<dbReference type="AlphaFoldDB" id="A0A9N9N7A7"/>
<gene>
    <name evidence="1" type="ORF">ALEPTO_LOCUS11783</name>
</gene>
<evidence type="ECO:0000313" key="1">
    <source>
        <dbReference type="EMBL" id="CAG8707415.1"/>
    </source>
</evidence>
<keyword evidence="2" id="KW-1185">Reference proteome</keyword>
<dbReference type="OrthoDB" id="2474409at2759"/>
<feature type="non-terminal residue" evidence="1">
    <location>
        <position position="1"/>
    </location>
</feature>
<dbReference type="Proteomes" id="UP000789508">
    <property type="component" value="Unassembled WGS sequence"/>
</dbReference>
<proteinExistence type="predicted"/>
<reference evidence="1" key="1">
    <citation type="submission" date="2021-06" db="EMBL/GenBank/DDBJ databases">
        <authorList>
            <person name="Kallberg Y."/>
            <person name="Tangrot J."/>
            <person name="Rosling A."/>
        </authorList>
    </citation>
    <scope>NUCLEOTIDE SEQUENCE</scope>
    <source>
        <strain evidence="1">FL130A</strain>
    </source>
</reference>
<name>A0A9N9N7A7_9GLOM</name>
<organism evidence="1 2">
    <name type="scientific">Ambispora leptoticha</name>
    <dbReference type="NCBI Taxonomy" id="144679"/>
    <lineage>
        <taxon>Eukaryota</taxon>
        <taxon>Fungi</taxon>
        <taxon>Fungi incertae sedis</taxon>
        <taxon>Mucoromycota</taxon>
        <taxon>Glomeromycotina</taxon>
        <taxon>Glomeromycetes</taxon>
        <taxon>Archaeosporales</taxon>
        <taxon>Ambisporaceae</taxon>
        <taxon>Ambispora</taxon>
    </lineage>
</organism>
<comment type="caution">
    <text evidence="1">The sequence shown here is derived from an EMBL/GenBank/DDBJ whole genome shotgun (WGS) entry which is preliminary data.</text>
</comment>
<accession>A0A9N9N7A7</accession>
<sequence>EIAEREKQFYYTYDDAIKIQPSQFANMQIADRHLVMQQLIGDMNNNNLDHEKREIARQRYWANIAVETARFDKKQQIEQRR</sequence>
<protein>
    <submittedName>
        <fullName evidence="1">8660_t:CDS:1</fullName>
    </submittedName>
</protein>